<evidence type="ECO:0000313" key="2">
    <source>
        <dbReference type="Proteomes" id="UP001418222"/>
    </source>
</evidence>
<keyword evidence="2" id="KW-1185">Reference proteome</keyword>
<organism evidence="1 2">
    <name type="scientific">Platanthera zijinensis</name>
    <dbReference type="NCBI Taxonomy" id="2320716"/>
    <lineage>
        <taxon>Eukaryota</taxon>
        <taxon>Viridiplantae</taxon>
        <taxon>Streptophyta</taxon>
        <taxon>Embryophyta</taxon>
        <taxon>Tracheophyta</taxon>
        <taxon>Spermatophyta</taxon>
        <taxon>Magnoliopsida</taxon>
        <taxon>Liliopsida</taxon>
        <taxon>Asparagales</taxon>
        <taxon>Orchidaceae</taxon>
        <taxon>Orchidoideae</taxon>
        <taxon>Orchideae</taxon>
        <taxon>Orchidinae</taxon>
        <taxon>Platanthera</taxon>
    </lineage>
</organism>
<dbReference type="EMBL" id="JBBWWQ010000003">
    <property type="protein sequence ID" value="KAK8952199.1"/>
    <property type="molecule type" value="Genomic_DNA"/>
</dbReference>
<sequence>MQRPSSRSNGQYLRTCFITSSDANLLRQFGRRWMDCSIRKMSQDYSSWKMSWRRTIKEKCRFQHFSRTCARRYCRPHYNIVG</sequence>
<evidence type="ECO:0000313" key="1">
    <source>
        <dbReference type="EMBL" id="KAK8952199.1"/>
    </source>
</evidence>
<reference evidence="1 2" key="1">
    <citation type="journal article" date="2022" name="Nat. Plants">
        <title>Genomes of leafy and leafless Platanthera orchids illuminate the evolution of mycoheterotrophy.</title>
        <authorList>
            <person name="Li M.H."/>
            <person name="Liu K.W."/>
            <person name="Li Z."/>
            <person name="Lu H.C."/>
            <person name="Ye Q.L."/>
            <person name="Zhang D."/>
            <person name="Wang J.Y."/>
            <person name="Li Y.F."/>
            <person name="Zhong Z.M."/>
            <person name="Liu X."/>
            <person name="Yu X."/>
            <person name="Liu D.K."/>
            <person name="Tu X.D."/>
            <person name="Liu B."/>
            <person name="Hao Y."/>
            <person name="Liao X.Y."/>
            <person name="Jiang Y.T."/>
            <person name="Sun W.H."/>
            <person name="Chen J."/>
            <person name="Chen Y.Q."/>
            <person name="Ai Y."/>
            <person name="Zhai J.W."/>
            <person name="Wu S.S."/>
            <person name="Zhou Z."/>
            <person name="Hsiao Y.Y."/>
            <person name="Wu W.L."/>
            <person name="Chen Y.Y."/>
            <person name="Lin Y.F."/>
            <person name="Hsu J.L."/>
            <person name="Li C.Y."/>
            <person name="Wang Z.W."/>
            <person name="Zhao X."/>
            <person name="Zhong W.Y."/>
            <person name="Ma X.K."/>
            <person name="Ma L."/>
            <person name="Huang J."/>
            <person name="Chen G.Z."/>
            <person name="Huang M.Z."/>
            <person name="Huang L."/>
            <person name="Peng D.H."/>
            <person name="Luo Y.B."/>
            <person name="Zou S.Q."/>
            <person name="Chen S.P."/>
            <person name="Lan S."/>
            <person name="Tsai W.C."/>
            <person name="Van de Peer Y."/>
            <person name="Liu Z.J."/>
        </authorList>
    </citation>
    <scope>NUCLEOTIDE SEQUENCE [LARGE SCALE GENOMIC DNA]</scope>
    <source>
        <strain evidence="1">Lor287</strain>
    </source>
</reference>
<name>A0AAP0BXV7_9ASPA</name>
<comment type="caution">
    <text evidence="1">The sequence shown here is derived from an EMBL/GenBank/DDBJ whole genome shotgun (WGS) entry which is preliminary data.</text>
</comment>
<gene>
    <name evidence="1" type="ORF">KSP39_PZI004862</name>
</gene>
<dbReference type="Proteomes" id="UP001418222">
    <property type="component" value="Unassembled WGS sequence"/>
</dbReference>
<dbReference type="AlphaFoldDB" id="A0AAP0BXV7"/>
<accession>A0AAP0BXV7</accession>
<protein>
    <submittedName>
        <fullName evidence="1">Uncharacterized protein</fullName>
    </submittedName>
</protein>
<proteinExistence type="predicted"/>